<feature type="domain" description="DAGKc" evidence="5">
    <location>
        <begin position="1"/>
        <end position="125"/>
    </location>
</feature>
<dbReference type="InterPro" id="IPR050187">
    <property type="entry name" value="Lipid_Phosphate_FormReg"/>
</dbReference>
<sequence>MYIIYNPTAGRRNIKKLTAVLDALTQFGISPQVLRTEYAGHATELARSVARLGGITIVAAGGDGTIAEVVSGIIGTNARLGLIPLGTANVMAREFGLPRKPAAIAKVLASSGGRLLWPGCLQYPSGTKQIFVQMASVGFDASVVHHVHPGFKKRVGRYAYVIQTIRDLFYYRFLPVQIEVDGKIRSVAGAIVSKGCFYGGHYLLTRHANPSERGFTIILFEQGGVFSVLNVGWALLRNRISDLPGVQIIKADQIKILTPEGIPLQADGDASGSTPVEISDAEAPILVAAP</sequence>
<dbReference type="PANTHER" id="PTHR12358">
    <property type="entry name" value="SPHINGOSINE KINASE"/>
    <property type="match status" value="1"/>
</dbReference>
<name>A0ABX0KIZ4_9PROT</name>
<keyword evidence="3 6" id="KW-0418">Kinase</keyword>
<keyword evidence="2" id="KW-0547">Nucleotide-binding</keyword>
<dbReference type="EMBL" id="WOTE01000006">
    <property type="protein sequence ID" value="NHO40050.1"/>
    <property type="molecule type" value="Genomic_DNA"/>
</dbReference>
<keyword evidence="4" id="KW-0067">ATP-binding</keyword>
<proteinExistence type="predicted"/>
<dbReference type="Pfam" id="PF19279">
    <property type="entry name" value="YegS_C"/>
    <property type="match status" value="1"/>
</dbReference>
<dbReference type="InterPro" id="IPR001206">
    <property type="entry name" value="Diacylglycerol_kinase_cat_dom"/>
</dbReference>
<gene>
    <name evidence="6" type="ORF">GOB80_10245</name>
</gene>
<evidence type="ECO:0000256" key="4">
    <source>
        <dbReference type="ARBA" id="ARBA00022840"/>
    </source>
</evidence>
<accession>A0ABX0KIZ4</accession>
<evidence type="ECO:0000259" key="5">
    <source>
        <dbReference type="PROSITE" id="PS50146"/>
    </source>
</evidence>
<dbReference type="Proteomes" id="UP000657200">
    <property type="component" value="Unassembled WGS sequence"/>
</dbReference>
<evidence type="ECO:0000313" key="7">
    <source>
        <dbReference type="Proteomes" id="UP000657200"/>
    </source>
</evidence>
<protein>
    <submittedName>
        <fullName evidence="6">Diacylglycerol kinase family lipid kinase</fullName>
    </submittedName>
</protein>
<dbReference type="PANTHER" id="PTHR12358:SF54">
    <property type="entry name" value="SPHINGOSINE KINASE RELATED PROTEIN"/>
    <property type="match status" value="1"/>
</dbReference>
<keyword evidence="7" id="KW-1185">Reference proteome</keyword>
<keyword evidence="1" id="KW-0808">Transferase</keyword>
<evidence type="ECO:0000256" key="2">
    <source>
        <dbReference type="ARBA" id="ARBA00022741"/>
    </source>
</evidence>
<dbReference type="Gene3D" id="3.40.50.10330">
    <property type="entry name" value="Probable inorganic polyphosphate/atp-NAD kinase, domain 1"/>
    <property type="match status" value="1"/>
</dbReference>
<dbReference type="PROSITE" id="PS50146">
    <property type="entry name" value="DAGK"/>
    <property type="match status" value="1"/>
</dbReference>
<dbReference type="SUPFAM" id="SSF111331">
    <property type="entry name" value="NAD kinase/diacylglycerol kinase-like"/>
    <property type="match status" value="1"/>
</dbReference>
<dbReference type="Pfam" id="PF00781">
    <property type="entry name" value="DAGK_cat"/>
    <property type="match status" value="1"/>
</dbReference>
<dbReference type="GO" id="GO:0016301">
    <property type="term" value="F:kinase activity"/>
    <property type="evidence" value="ECO:0007669"/>
    <property type="project" value="UniProtKB-KW"/>
</dbReference>
<comment type="caution">
    <text evidence="6">The sequence shown here is derived from an EMBL/GenBank/DDBJ whole genome shotgun (WGS) entry which is preliminary data.</text>
</comment>
<evidence type="ECO:0000256" key="1">
    <source>
        <dbReference type="ARBA" id="ARBA00022679"/>
    </source>
</evidence>
<dbReference type="Gene3D" id="2.60.200.40">
    <property type="match status" value="1"/>
</dbReference>
<dbReference type="InterPro" id="IPR017438">
    <property type="entry name" value="ATP-NAD_kinase_N"/>
</dbReference>
<organism evidence="6 7">
    <name type="scientific">Acetobacter ghanensis</name>
    <dbReference type="NCBI Taxonomy" id="431306"/>
    <lineage>
        <taxon>Bacteria</taxon>
        <taxon>Pseudomonadati</taxon>
        <taxon>Pseudomonadota</taxon>
        <taxon>Alphaproteobacteria</taxon>
        <taxon>Acetobacterales</taxon>
        <taxon>Acetobacteraceae</taxon>
        <taxon>Acetobacter</taxon>
    </lineage>
</organism>
<dbReference type="InterPro" id="IPR045540">
    <property type="entry name" value="YegS/DAGK_C"/>
</dbReference>
<evidence type="ECO:0000256" key="3">
    <source>
        <dbReference type="ARBA" id="ARBA00022777"/>
    </source>
</evidence>
<dbReference type="RefSeq" id="WP_059022959.1">
    <property type="nucleotide sequence ID" value="NZ_WOTE01000006.1"/>
</dbReference>
<dbReference type="InterPro" id="IPR016064">
    <property type="entry name" value="NAD/diacylglycerol_kinase_sf"/>
</dbReference>
<dbReference type="SMART" id="SM00046">
    <property type="entry name" value="DAGKc"/>
    <property type="match status" value="1"/>
</dbReference>
<evidence type="ECO:0000313" key="6">
    <source>
        <dbReference type="EMBL" id="NHO40050.1"/>
    </source>
</evidence>
<reference evidence="6 7" key="1">
    <citation type="journal article" date="2020" name="Int. J. Syst. Evol. Microbiol.">
        <title>Novel acetic acid bacteria from cider fermentations: Acetobacter conturbans sp. nov. and Acetobacter fallax sp. nov.</title>
        <authorList>
            <person name="Sombolestani A.S."/>
            <person name="Cleenwerck I."/>
            <person name="Cnockaert M."/>
            <person name="Borremans W."/>
            <person name="Wieme A.D."/>
            <person name="De Vuyst L."/>
            <person name="Vandamme P."/>
        </authorList>
    </citation>
    <scope>NUCLEOTIDE SEQUENCE [LARGE SCALE GENOMIC DNA]</scope>
    <source>
        <strain evidence="6 7">LMG 23848</strain>
    </source>
</reference>